<name>A0A9P1GBI1_9DINO</name>
<accession>A0A9P1GBI1</accession>
<evidence type="ECO:0000313" key="2">
    <source>
        <dbReference type="EMBL" id="CAI4004720.1"/>
    </source>
</evidence>
<dbReference type="OrthoDB" id="407212at2759"/>
<reference evidence="3 4" key="2">
    <citation type="submission" date="2024-05" db="EMBL/GenBank/DDBJ databases">
        <authorList>
            <person name="Chen Y."/>
            <person name="Shah S."/>
            <person name="Dougan E. K."/>
            <person name="Thang M."/>
            <person name="Chan C."/>
        </authorList>
    </citation>
    <scope>NUCLEOTIDE SEQUENCE [LARGE SCALE GENOMIC DNA]</scope>
</reference>
<feature type="region of interest" description="Disordered" evidence="1">
    <location>
        <begin position="1"/>
        <end position="32"/>
    </location>
</feature>
<evidence type="ECO:0000313" key="3">
    <source>
        <dbReference type="EMBL" id="CAL4792032.1"/>
    </source>
</evidence>
<protein>
    <submittedName>
        <fullName evidence="2">Uncharacterized protein</fullName>
    </submittedName>
</protein>
<gene>
    <name evidence="2" type="ORF">C1SCF055_LOCUS30493</name>
</gene>
<dbReference type="Proteomes" id="UP001152797">
    <property type="component" value="Unassembled WGS sequence"/>
</dbReference>
<evidence type="ECO:0000313" key="4">
    <source>
        <dbReference type="Proteomes" id="UP001152797"/>
    </source>
</evidence>
<organism evidence="2">
    <name type="scientific">Cladocopium goreaui</name>
    <dbReference type="NCBI Taxonomy" id="2562237"/>
    <lineage>
        <taxon>Eukaryota</taxon>
        <taxon>Sar</taxon>
        <taxon>Alveolata</taxon>
        <taxon>Dinophyceae</taxon>
        <taxon>Suessiales</taxon>
        <taxon>Symbiodiniaceae</taxon>
        <taxon>Cladocopium</taxon>
    </lineage>
</organism>
<dbReference type="EMBL" id="CAMXCT010003480">
    <property type="protein sequence ID" value="CAI4004720.1"/>
    <property type="molecule type" value="Genomic_DNA"/>
</dbReference>
<proteinExistence type="predicted"/>
<dbReference type="EMBL" id="CAMXCT020003480">
    <property type="protein sequence ID" value="CAL1158095.1"/>
    <property type="molecule type" value="Genomic_DNA"/>
</dbReference>
<evidence type="ECO:0000256" key="1">
    <source>
        <dbReference type="SAM" id="MobiDB-lite"/>
    </source>
</evidence>
<reference evidence="2" key="1">
    <citation type="submission" date="2022-10" db="EMBL/GenBank/DDBJ databases">
        <authorList>
            <person name="Chen Y."/>
            <person name="Dougan E. K."/>
            <person name="Chan C."/>
            <person name="Rhodes N."/>
            <person name="Thang M."/>
        </authorList>
    </citation>
    <scope>NUCLEOTIDE SEQUENCE</scope>
</reference>
<feature type="compositionally biased region" description="Polar residues" evidence="1">
    <location>
        <begin position="7"/>
        <end position="25"/>
    </location>
</feature>
<comment type="caution">
    <text evidence="2">The sequence shown here is derived from an EMBL/GenBank/DDBJ whole genome shotgun (WGS) entry which is preliminary data.</text>
</comment>
<keyword evidence="4" id="KW-1185">Reference proteome</keyword>
<dbReference type="EMBL" id="CAMXCT030003480">
    <property type="protein sequence ID" value="CAL4792032.1"/>
    <property type="molecule type" value="Genomic_DNA"/>
</dbReference>
<dbReference type="AlphaFoldDB" id="A0A9P1GBI1"/>
<sequence length="123" mass="13789">MDRITAPSVTQKVTSPPGSPTSWLKSDTGPMFPKDRAGAIRGERPRFDWVYDQAVACTHDKLNGVLKTQLDVWHCPKTNGTQHILRASCHIVDTNTRQSIERWYNKSFLAPKPRVEGFTALGP</sequence>